<dbReference type="InterPro" id="IPR029045">
    <property type="entry name" value="ClpP/crotonase-like_dom_sf"/>
</dbReference>
<proteinExistence type="inferred from homology"/>
<reference evidence="2 3" key="1">
    <citation type="submission" date="2017-08" db="EMBL/GenBank/DDBJ databases">
        <title>Fine stratification of microbial communities through a metagenomic profile of the photic zone.</title>
        <authorList>
            <person name="Haro-Moreno J.M."/>
            <person name="Lopez-Perez M."/>
            <person name="De La Torre J."/>
            <person name="Picazo A."/>
            <person name="Camacho A."/>
            <person name="Rodriguez-Valera F."/>
        </authorList>
    </citation>
    <scope>NUCLEOTIDE SEQUENCE [LARGE SCALE GENOMIC DNA]</scope>
    <source>
        <strain evidence="2">MED-G28</strain>
    </source>
</reference>
<evidence type="ECO:0000256" key="1">
    <source>
        <dbReference type="ARBA" id="ARBA00005254"/>
    </source>
</evidence>
<dbReference type="AlphaFoldDB" id="A0A2A5WBE3"/>
<organism evidence="2 3">
    <name type="scientific">OM182 bacterium MED-G28</name>
    <dbReference type="NCBI Taxonomy" id="1986256"/>
    <lineage>
        <taxon>Bacteria</taxon>
        <taxon>Pseudomonadati</taxon>
        <taxon>Pseudomonadota</taxon>
        <taxon>Gammaproteobacteria</taxon>
        <taxon>OMG group</taxon>
        <taxon>OM182 clade</taxon>
    </lineage>
</organism>
<comment type="caution">
    <text evidence="2">The sequence shown here is derived from an EMBL/GenBank/DDBJ whole genome shotgun (WGS) entry which is preliminary data.</text>
</comment>
<evidence type="ECO:0000313" key="2">
    <source>
        <dbReference type="EMBL" id="PDH33855.1"/>
    </source>
</evidence>
<protein>
    <recommendedName>
        <fullName evidence="4">Enoyl-CoA hydratase</fullName>
    </recommendedName>
</protein>
<accession>A0A2A5WBE3</accession>
<name>A0A2A5WBE3_9GAMM</name>
<dbReference type="PANTHER" id="PTHR42964">
    <property type="entry name" value="ENOYL-COA HYDRATASE"/>
    <property type="match status" value="1"/>
</dbReference>
<gene>
    <name evidence="2" type="ORF">CNF02_07450</name>
</gene>
<dbReference type="PANTHER" id="PTHR42964:SF1">
    <property type="entry name" value="POLYKETIDE BIOSYNTHESIS ENOYL-COA HYDRATASE PKSH-RELATED"/>
    <property type="match status" value="1"/>
</dbReference>
<dbReference type="Gene3D" id="3.90.226.10">
    <property type="entry name" value="2-enoyl-CoA Hydratase, Chain A, domain 1"/>
    <property type="match status" value="1"/>
</dbReference>
<dbReference type="EMBL" id="NTJZ01000006">
    <property type="protein sequence ID" value="PDH33855.1"/>
    <property type="molecule type" value="Genomic_DNA"/>
</dbReference>
<dbReference type="SUPFAM" id="SSF52096">
    <property type="entry name" value="ClpP/crotonase"/>
    <property type="match status" value="1"/>
</dbReference>
<dbReference type="Pfam" id="PF00378">
    <property type="entry name" value="ECH_1"/>
    <property type="match status" value="1"/>
</dbReference>
<evidence type="ECO:0000313" key="3">
    <source>
        <dbReference type="Proteomes" id="UP000219329"/>
    </source>
</evidence>
<dbReference type="CDD" id="cd06558">
    <property type="entry name" value="crotonase-like"/>
    <property type="match status" value="1"/>
</dbReference>
<dbReference type="InterPro" id="IPR001753">
    <property type="entry name" value="Enoyl-CoA_hydra/iso"/>
</dbReference>
<dbReference type="Proteomes" id="UP000219329">
    <property type="component" value="Unassembled WGS sequence"/>
</dbReference>
<dbReference type="GO" id="GO:0003824">
    <property type="term" value="F:catalytic activity"/>
    <property type="evidence" value="ECO:0007669"/>
    <property type="project" value="UniProtKB-ARBA"/>
</dbReference>
<dbReference type="InterPro" id="IPR051683">
    <property type="entry name" value="Enoyl-CoA_Hydratase/Isomerase"/>
</dbReference>
<comment type="similarity">
    <text evidence="1">Belongs to the enoyl-CoA hydratase/isomerase family.</text>
</comment>
<dbReference type="GO" id="GO:0008300">
    <property type="term" value="P:isoprenoid catabolic process"/>
    <property type="evidence" value="ECO:0007669"/>
    <property type="project" value="TreeGrafter"/>
</dbReference>
<sequence>MSDSSYQTLYYEVKEHTAEIILNRPPANLIDRDMTLEYHHALSTADADPEVRVIVLAGNGNGLSGGVDLKYVEKFNSSDMKKFLELFYIETMAIVRGLSKPIIAAVHGYAREGACTLAFACDIIIAADDADFGYPGVPNLAAPPGMHVWILQRLIGRMKAAELIFTGKSLGAAQAERMGLITKVVSAGSLMYEAEKMSAKIAEMSPLALKRTRKLLYEMEDMDFQQVPEAAVEALSSAFDSEDSQEARKAYIEKRKPVWTGR</sequence>
<evidence type="ECO:0008006" key="4">
    <source>
        <dbReference type="Google" id="ProtNLM"/>
    </source>
</evidence>